<keyword evidence="1" id="KW-0732">Signal</keyword>
<dbReference type="SMART" id="SM00047">
    <property type="entry name" value="LYZ2"/>
    <property type="match status" value="1"/>
</dbReference>
<protein>
    <submittedName>
        <fullName evidence="3">Mannosyl-glycoprotein endo-beta-N-acetylglucosaminidase</fullName>
    </submittedName>
</protein>
<proteinExistence type="predicted"/>
<dbReference type="Pfam" id="PF01832">
    <property type="entry name" value="Glucosaminidase"/>
    <property type="match status" value="1"/>
</dbReference>
<organism evidence="3 4">
    <name type="scientific">Clostridium grantii DSM 8605</name>
    <dbReference type="NCBI Taxonomy" id="1121316"/>
    <lineage>
        <taxon>Bacteria</taxon>
        <taxon>Bacillati</taxon>
        <taxon>Bacillota</taxon>
        <taxon>Clostridia</taxon>
        <taxon>Eubacteriales</taxon>
        <taxon>Clostridiaceae</taxon>
        <taxon>Clostridium</taxon>
    </lineage>
</organism>
<sequence>MKSKLNIVKIVIITIVFIGLLGSEKAISENSIGDKSDISLTKPWTVTLSAEVDKNSINSNTVKVIDESGKSVAATITLATDNKTIVIDPPIDGYIPSSSYYVVIDETLKSIDGTSLDGTVKMKFITKNSVEDFTNYSELPSINSFKTEQDTLINNSKIDFKITSNTNDNVQYRVFVYKYTNDFYDVTYKYSNVNYTEITSGYSSAIKGSSIYTLTKNSGLSSGRYKVMVYVRKANNQGQHNNTYTDYDNFYSGYIKVLDSSIISNKKANETIKTDNYSKTLDEMVTNQITNGAPVTSTGSSWIKPSAAILKFYINPNNFMDDYGKYIFMDLRYMDGVTVDDLNKLLVGKGILEGKGQAFLDAALAKNINPIYLVSHCLLETGNGTSSLAKGIEVSEVNGLQVEKKITYNLFGIKATDSNPNKYGSEYAYTQGWFSIEDAILGGAEYIGSGYINSSKYNQNTLYEMRYNVNVSWHQYSSDVAWAYKQIKNIKSLIEACKNAQPIFEIPIYK</sequence>
<dbReference type="STRING" id="1121316.SAMN02745207_03684"/>
<dbReference type="InterPro" id="IPR032812">
    <property type="entry name" value="SbsA_Ig"/>
</dbReference>
<dbReference type="Proteomes" id="UP000184447">
    <property type="component" value="Unassembled WGS sequence"/>
</dbReference>
<gene>
    <name evidence="3" type="ORF">SAMN02745207_03684</name>
</gene>
<dbReference type="OrthoDB" id="9816557at2"/>
<dbReference type="AlphaFoldDB" id="A0A1M5XIN3"/>
<dbReference type="EMBL" id="FQXM01000030">
    <property type="protein sequence ID" value="SHH99616.1"/>
    <property type="molecule type" value="Genomic_DNA"/>
</dbReference>
<evidence type="ECO:0000256" key="1">
    <source>
        <dbReference type="ARBA" id="ARBA00022729"/>
    </source>
</evidence>
<dbReference type="Pfam" id="PF13205">
    <property type="entry name" value="Big_5"/>
    <property type="match status" value="1"/>
</dbReference>
<feature type="domain" description="Mannosyl-glycoprotein endo-beta-N-acetylglucosamidase-like" evidence="2">
    <location>
        <begin position="344"/>
        <end position="499"/>
    </location>
</feature>
<dbReference type="Gene3D" id="1.10.530.10">
    <property type="match status" value="1"/>
</dbReference>
<evidence type="ECO:0000259" key="2">
    <source>
        <dbReference type="SMART" id="SM00047"/>
    </source>
</evidence>
<accession>A0A1M5XIN3</accession>
<dbReference type="RefSeq" id="WP_073340460.1">
    <property type="nucleotide sequence ID" value="NZ_FQXM01000030.1"/>
</dbReference>
<evidence type="ECO:0000313" key="4">
    <source>
        <dbReference type="Proteomes" id="UP000184447"/>
    </source>
</evidence>
<name>A0A1M5XIN3_9CLOT</name>
<dbReference type="GO" id="GO:0004040">
    <property type="term" value="F:amidase activity"/>
    <property type="evidence" value="ECO:0007669"/>
    <property type="project" value="InterPro"/>
</dbReference>
<evidence type="ECO:0000313" key="3">
    <source>
        <dbReference type="EMBL" id="SHH99616.1"/>
    </source>
</evidence>
<reference evidence="3 4" key="1">
    <citation type="submission" date="2016-11" db="EMBL/GenBank/DDBJ databases">
        <authorList>
            <person name="Jaros S."/>
            <person name="Januszkiewicz K."/>
            <person name="Wedrychowicz H."/>
        </authorList>
    </citation>
    <scope>NUCLEOTIDE SEQUENCE [LARGE SCALE GENOMIC DNA]</scope>
    <source>
        <strain evidence="3 4">DSM 8605</strain>
    </source>
</reference>
<keyword evidence="4" id="KW-1185">Reference proteome</keyword>
<dbReference type="InterPro" id="IPR002901">
    <property type="entry name" value="MGlyc_endo_b_GlcNAc-like_dom"/>
</dbReference>